<name>A0A3M5JAL3_PSEA0</name>
<dbReference type="Proteomes" id="UP000276194">
    <property type="component" value="Unassembled WGS sequence"/>
</dbReference>
<dbReference type="EMBL" id="RBTD01000214">
    <property type="protein sequence ID" value="RMT20461.1"/>
    <property type="molecule type" value="Genomic_DNA"/>
</dbReference>
<proteinExistence type="predicted"/>
<gene>
    <name evidence="1" type="ORF">ALP52_00590</name>
</gene>
<evidence type="ECO:0000313" key="2">
    <source>
        <dbReference type="Proteomes" id="UP000276194"/>
    </source>
</evidence>
<sequence>MTTDSQDLDSVFTSAELAALLQRTLDDLGWKPVDLRDQMRLSGDYRPDATILRGINRALAGDIKVSGELLAYARQMVRLQRRLLRTYDATIWQELGDGSHTTQLEDFTITLVPQTKGRWLVNLVHKGGFSPSWLRWQDSLQAAKNMAFITLDNAQNWMVEYAEKRRREAAESI</sequence>
<protein>
    <submittedName>
        <fullName evidence="1">Uncharacterized protein</fullName>
    </submittedName>
</protein>
<dbReference type="AlphaFoldDB" id="A0A3M5JAL3"/>
<dbReference type="RefSeq" id="WP_122322246.1">
    <property type="nucleotide sequence ID" value="NZ_RBTD01000214.1"/>
</dbReference>
<accession>A0A3M5JAL3</accession>
<comment type="caution">
    <text evidence="1">The sequence shown here is derived from an EMBL/GenBank/DDBJ whole genome shotgun (WGS) entry which is preliminary data.</text>
</comment>
<reference evidence="1 2" key="1">
    <citation type="submission" date="2018-08" db="EMBL/GenBank/DDBJ databases">
        <title>Recombination of ecologically and evolutionarily significant loci maintains genetic cohesion in the Pseudomonas syringae species complex.</title>
        <authorList>
            <person name="Dillon M."/>
            <person name="Thakur S."/>
            <person name="Almeida R.N.D."/>
            <person name="Weir B.S."/>
            <person name="Guttman D.S."/>
        </authorList>
    </citation>
    <scope>NUCLEOTIDE SEQUENCE [LARGE SCALE GENOMIC DNA]</scope>
    <source>
        <strain evidence="1 2">ICMP 6941</strain>
    </source>
</reference>
<organism evidence="1 2">
    <name type="scientific">Pseudomonas amygdali pv. mori</name>
    <dbReference type="NCBI Taxonomy" id="34065"/>
    <lineage>
        <taxon>Bacteria</taxon>
        <taxon>Pseudomonadati</taxon>
        <taxon>Pseudomonadota</taxon>
        <taxon>Gammaproteobacteria</taxon>
        <taxon>Pseudomonadales</taxon>
        <taxon>Pseudomonadaceae</taxon>
        <taxon>Pseudomonas</taxon>
        <taxon>Pseudomonas amygdali</taxon>
    </lineage>
</organism>
<evidence type="ECO:0000313" key="1">
    <source>
        <dbReference type="EMBL" id="RMT20461.1"/>
    </source>
</evidence>